<evidence type="ECO:0000313" key="1">
    <source>
        <dbReference type="EMBL" id="GCE03892.1"/>
    </source>
</evidence>
<accession>A0A401ZAN4</accession>
<sequence length="426" mass="49043">MLNLASVKAVNSSRFAQRFIRPRYDSYCFSNLPATIQFLLTGEGQSALPLDVFGDLPTRYDTVVLFFIDAFGWRFFEKYVDKYELLKTFMADGMVSKMTSQFPSTTAAHVTCIHTGLNVGQSGVYEWNYYEPLVNDIISPLTFSFAGDKLARDTIKSSGIAPTAFFPRQTFYQTLKEKGIDSHILQYQAYTPSTYSDIVFRGAEVHPYNLISDAFSNLSDMLKRPHKNPSYYFLYFDRIDTTCHNYGPTSKQLDEAIDHCLKQMNELFLQSTRHSSGKTLFMMTADHGQVEVSPYNTYYVNQQMPIINRYLKTNSRGHVLAPAGSARDMFLHIKEEYLEVAVNELRQRLTNKADVYLTRDLLAQNFFGLQKPSRTFMDRVGNVVILPYKRETAWWYEENKFSMHFLGHHGGLTPEEMEIPLMLMAL</sequence>
<organism evidence="1 2">
    <name type="scientific">Dictyobacter aurantiacus</name>
    <dbReference type="NCBI Taxonomy" id="1936993"/>
    <lineage>
        <taxon>Bacteria</taxon>
        <taxon>Bacillati</taxon>
        <taxon>Chloroflexota</taxon>
        <taxon>Ktedonobacteria</taxon>
        <taxon>Ktedonobacterales</taxon>
        <taxon>Dictyobacteraceae</taxon>
        <taxon>Dictyobacter</taxon>
    </lineage>
</organism>
<dbReference type="Pfam" id="PF01663">
    <property type="entry name" value="Phosphodiest"/>
    <property type="match status" value="1"/>
</dbReference>
<dbReference type="PANTHER" id="PTHR10151">
    <property type="entry name" value="ECTONUCLEOTIDE PYROPHOSPHATASE/PHOSPHODIESTERASE"/>
    <property type="match status" value="1"/>
</dbReference>
<dbReference type="PANTHER" id="PTHR10151:SF120">
    <property type="entry name" value="BIS(5'-ADENOSYL)-TRIPHOSPHATASE"/>
    <property type="match status" value="1"/>
</dbReference>
<keyword evidence="2" id="KW-1185">Reference proteome</keyword>
<proteinExistence type="predicted"/>
<protein>
    <submittedName>
        <fullName evidence="1">Phosphodiesterase</fullName>
    </submittedName>
</protein>
<reference evidence="2" key="1">
    <citation type="submission" date="2018-12" db="EMBL/GenBank/DDBJ databases">
        <title>Tengunoibacter tsumagoiensis gen. nov., sp. nov., Dictyobacter kobayashii sp. nov., D. alpinus sp. nov., and D. joshuensis sp. nov. and description of Dictyobacteraceae fam. nov. within the order Ktedonobacterales isolated from Tengu-no-mugimeshi.</title>
        <authorList>
            <person name="Wang C.M."/>
            <person name="Zheng Y."/>
            <person name="Sakai Y."/>
            <person name="Toyoda A."/>
            <person name="Minakuchi Y."/>
            <person name="Abe K."/>
            <person name="Yokota A."/>
            <person name="Yabe S."/>
        </authorList>
    </citation>
    <scope>NUCLEOTIDE SEQUENCE [LARGE SCALE GENOMIC DNA]</scope>
    <source>
        <strain evidence="2">S-27</strain>
    </source>
</reference>
<dbReference type="SUPFAM" id="SSF53649">
    <property type="entry name" value="Alkaline phosphatase-like"/>
    <property type="match status" value="1"/>
</dbReference>
<dbReference type="Gene3D" id="3.40.720.10">
    <property type="entry name" value="Alkaline Phosphatase, subunit A"/>
    <property type="match status" value="1"/>
</dbReference>
<dbReference type="Proteomes" id="UP000287224">
    <property type="component" value="Unassembled WGS sequence"/>
</dbReference>
<dbReference type="AlphaFoldDB" id="A0A401ZAN4"/>
<dbReference type="OrthoDB" id="9779267at2"/>
<dbReference type="InterPro" id="IPR002591">
    <property type="entry name" value="Phosphodiest/P_Trfase"/>
</dbReference>
<evidence type="ECO:0000313" key="2">
    <source>
        <dbReference type="Proteomes" id="UP000287224"/>
    </source>
</evidence>
<dbReference type="GO" id="GO:0016787">
    <property type="term" value="F:hydrolase activity"/>
    <property type="evidence" value="ECO:0007669"/>
    <property type="project" value="UniProtKB-ARBA"/>
</dbReference>
<dbReference type="RefSeq" id="WP_126595115.1">
    <property type="nucleotide sequence ID" value="NZ_BIFQ01000001.1"/>
</dbReference>
<gene>
    <name evidence="1" type="ORF">KDAU_12210</name>
</gene>
<name>A0A401ZAN4_9CHLR</name>
<dbReference type="InterPro" id="IPR017850">
    <property type="entry name" value="Alkaline_phosphatase_core_sf"/>
</dbReference>
<dbReference type="EMBL" id="BIFQ01000001">
    <property type="protein sequence ID" value="GCE03892.1"/>
    <property type="molecule type" value="Genomic_DNA"/>
</dbReference>
<comment type="caution">
    <text evidence="1">The sequence shown here is derived from an EMBL/GenBank/DDBJ whole genome shotgun (WGS) entry which is preliminary data.</text>
</comment>